<evidence type="ECO:0000256" key="2">
    <source>
        <dbReference type="ARBA" id="ARBA00093789"/>
    </source>
</evidence>
<keyword evidence="5" id="KW-1185">Reference proteome</keyword>
<dbReference type="InterPro" id="IPR005537">
    <property type="entry name" value="RAMP_III_fam"/>
</dbReference>
<evidence type="ECO:0000313" key="4">
    <source>
        <dbReference type="EMBL" id="MBA8825287.1"/>
    </source>
</evidence>
<evidence type="ECO:0000256" key="1">
    <source>
        <dbReference type="ARBA" id="ARBA00023118"/>
    </source>
</evidence>
<name>A0A839E0L8_9PSEU</name>
<keyword evidence="1" id="KW-0051">Antiviral defense</keyword>
<dbReference type="RefSeq" id="WP_235987280.1">
    <property type="nucleotide sequence ID" value="NZ_JACGWZ010000003.1"/>
</dbReference>
<dbReference type="AlphaFoldDB" id="A0A839E0L8"/>
<feature type="domain" description="CRISPR type III-associated protein" evidence="3">
    <location>
        <begin position="20"/>
        <end position="162"/>
    </location>
</feature>
<dbReference type="Proteomes" id="UP000569329">
    <property type="component" value="Unassembled WGS sequence"/>
</dbReference>
<gene>
    <name evidence="4" type="ORF">FHX42_002638</name>
</gene>
<dbReference type="Pfam" id="PF03787">
    <property type="entry name" value="RAMPs"/>
    <property type="match status" value="1"/>
</dbReference>
<accession>A0A839E0L8</accession>
<protein>
    <submittedName>
        <fullName evidence="4">CRISPR/Cas system CSM-associated protein Csm3 (Group 7 of RAMP superfamily)</fullName>
    </submittedName>
</protein>
<reference evidence="4 5" key="1">
    <citation type="submission" date="2020-07" db="EMBL/GenBank/DDBJ databases">
        <title>Sequencing the genomes of 1000 actinobacteria strains.</title>
        <authorList>
            <person name="Klenk H.-P."/>
        </authorList>
    </citation>
    <scope>NUCLEOTIDE SEQUENCE [LARGE SCALE GENOMIC DNA]</scope>
    <source>
        <strain evidence="4 5">DSM 45975</strain>
    </source>
</reference>
<organism evidence="4 5">
    <name type="scientific">Halosaccharopolyspora lacisalsi</name>
    <dbReference type="NCBI Taxonomy" id="1000566"/>
    <lineage>
        <taxon>Bacteria</taxon>
        <taxon>Bacillati</taxon>
        <taxon>Actinomycetota</taxon>
        <taxon>Actinomycetes</taxon>
        <taxon>Pseudonocardiales</taxon>
        <taxon>Pseudonocardiaceae</taxon>
        <taxon>Halosaccharopolyspora</taxon>
    </lineage>
</organism>
<evidence type="ECO:0000313" key="5">
    <source>
        <dbReference type="Proteomes" id="UP000569329"/>
    </source>
</evidence>
<comment type="subunit">
    <text evidence="2">Part of the Csm effector complex that includes Cas10, Csm2, Csm3, Csm4 and Csm5.</text>
</comment>
<dbReference type="EMBL" id="JACGWZ010000003">
    <property type="protein sequence ID" value="MBA8825287.1"/>
    <property type="molecule type" value="Genomic_DNA"/>
</dbReference>
<dbReference type="GO" id="GO:0051607">
    <property type="term" value="P:defense response to virus"/>
    <property type="evidence" value="ECO:0007669"/>
    <property type="project" value="UniProtKB-KW"/>
</dbReference>
<evidence type="ECO:0000259" key="3">
    <source>
        <dbReference type="Pfam" id="PF03787"/>
    </source>
</evidence>
<proteinExistence type="predicted"/>
<comment type="caution">
    <text evidence="4">The sequence shown here is derived from an EMBL/GenBank/DDBJ whole genome shotgun (WGS) entry which is preliminary data.</text>
</comment>
<sequence>MNTLEFRIAFHGPFRVSLGHADSGVDTTLDPADPLPATSLKGVMRATAFSLLGQDSRAAREVFGSGSQPSPWRWSRAHISADQWHGTRPAARVSIDEETHTAKSDMLAVAEEAGATSATFAITQHGHLDAEQFAAHRAILTIAAQATRSVGALRRRGLGWVSIQCTNHEPDEDSVRRFLELKT</sequence>